<organism evidence="1 2">
    <name type="scientific">Lecanicillium saksenae</name>
    <dbReference type="NCBI Taxonomy" id="468837"/>
    <lineage>
        <taxon>Eukaryota</taxon>
        <taxon>Fungi</taxon>
        <taxon>Dikarya</taxon>
        <taxon>Ascomycota</taxon>
        <taxon>Pezizomycotina</taxon>
        <taxon>Sordariomycetes</taxon>
        <taxon>Hypocreomycetidae</taxon>
        <taxon>Hypocreales</taxon>
        <taxon>Cordycipitaceae</taxon>
        <taxon>Lecanicillium</taxon>
    </lineage>
</organism>
<dbReference type="EMBL" id="JANAKD010000006">
    <property type="protein sequence ID" value="KAJ3499580.1"/>
    <property type="molecule type" value="Genomic_DNA"/>
</dbReference>
<keyword evidence="2" id="KW-1185">Reference proteome</keyword>
<protein>
    <submittedName>
        <fullName evidence="1">Uncharacterized protein</fullName>
    </submittedName>
</protein>
<name>A0ACC1R942_9HYPO</name>
<evidence type="ECO:0000313" key="2">
    <source>
        <dbReference type="Proteomes" id="UP001148737"/>
    </source>
</evidence>
<dbReference type="Proteomes" id="UP001148737">
    <property type="component" value="Unassembled WGS sequence"/>
</dbReference>
<gene>
    <name evidence="1" type="ORF">NLG97_g198</name>
</gene>
<evidence type="ECO:0000313" key="1">
    <source>
        <dbReference type="EMBL" id="KAJ3499580.1"/>
    </source>
</evidence>
<proteinExistence type="predicted"/>
<reference evidence="1" key="1">
    <citation type="submission" date="2022-07" db="EMBL/GenBank/DDBJ databases">
        <title>Genome Sequence of Lecanicillium saksenae.</title>
        <authorList>
            <person name="Buettner E."/>
        </authorList>
    </citation>
    <scope>NUCLEOTIDE SEQUENCE</scope>
    <source>
        <strain evidence="1">VT-O1</strain>
    </source>
</reference>
<sequence length="93" mass="10368">MVRVSSSSAAQDQLATYIDNKVHLETDDSPRLSNIVTPATREFGIVIQQSRTLDVDGRGVGEARDESLVRALRDGHRFLDAKPRHSRVPEQKV</sequence>
<comment type="caution">
    <text evidence="1">The sequence shown here is derived from an EMBL/GenBank/DDBJ whole genome shotgun (WGS) entry which is preliminary data.</text>
</comment>
<accession>A0ACC1R942</accession>